<organism evidence="1 2">
    <name type="scientific">Metabacillus rhizolycopersici</name>
    <dbReference type="NCBI Taxonomy" id="2875709"/>
    <lineage>
        <taxon>Bacteria</taxon>
        <taxon>Bacillati</taxon>
        <taxon>Bacillota</taxon>
        <taxon>Bacilli</taxon>
        <taxon>Bacillales</taxon>
        <taxon>Bacillaceae</taxon>
        <taxon>Metabacillus</taxon>
    </lineage>
</organism>
<evidence type="ECO:0000313" key="1">
    <source>
        <dbReference type="EMBL" id="MBZ5750599.1"/>
    </source>
</evidence>
<protein>
    <submittedName>
        <fullName evidence="1">Uncharacterized protein</fullName>
    </submittedName>
</protein>
<name>A0ABS7URB9_9BACI</name>
<dbReference type="Proteomes" id="UP001165287">
    <property type="component" value="Unassembled WGS sequence"/>
</dbReference>
<accession>A0ABS7URB9</accession>
<proteinExistence type="predicted"/>
<sequence length="97" mass="11304">MKSEHFDIKTLKLISNKLDYINSIAKGYYNDNPELMDTIENLARVANMFATSKIQELNGHMKTTNPQGFILSTLATPYSRMKEYEKQKNNEFPPWEL</sequence>
<comment type="caution">
    <text evidence="1">The sequence shown here is derived from an EMBL/GenBank/DDBJ whole genome shotgun (WGS) entry which is preliminary data.</text>
</comment>
<dbReference type="EMBL" id="JAIQUM010000017">
    <property type="protein sequence ID" value="MBZ5750599.1"/>
    <property type="molecule type" value="Genomic_DNA"/>
</dbReference>
<evidence type="ECO:0000313" key="2">
    <source>
        <dbReference type="Proteomes" id="UP001165287"/>
    </source>
</evidence>
<dbReference type="RefSeq" id="WP_224138857.1">
    <property type="nucleotide sequence ID" value="NZ_JAIQUM010000017.1"/>
</dbReference>
<reference evidence="1" key="1">
    <citation type="submission" date="2024-05" db="EMBL/GenBank/DDBJ databases">
        <title>Metabacillus sp. nov., isolated from the rhizosphere soil of tomato plants.</title>
        <authorList>
            <person name="Ma R."/>
        </authorList>
    </citation>
    <scope>NUCLEOTIDE SEQUENCE</scope>
    <source>
        <strain evidence="1">DBTR6</strain>
    </source>
</reference>
<keyword evidence="2" id="KW-1185">Reference proteome</keyword>
<gene>
    <name evidence="1" type="ORF">K9V48_10135</name>
</gene>